<keyword evidence="2" id="KW-0732">Signal</keyword>
<feature type="domain" description="WxL Interacting Protein peptidoglycan binding" evidence="3">
    <location>
        <begin position="31"/>
        <end position="149"/>
    </location>
</feature>
<feature type="domain" description="WxL Interacting Protein host binding" evidence="4">
    <location>
        <begin position="157"/>
        <end position="281"/>
    </location>
</feature>
<dbReference type="InterPro" id="IPR010317">
    <property type="entry name" value="WxLIP_PGBD"/>
</dbReference>
<reference evidence="6 7" key="2">
    <citation type="journal article" date="2021" name="Int. J. Food Microbiol.">
        <title>Safety demonstration of a microbial species for use in the food chain: Weissella confusa.</title>
        <authorList>
            <person name="Bourdichon F."/>
            <person name="Patrone V."/>
            <person name="Fontana A."/>
            <person name="Milani G."/>
            <person name="Morelli L."/>
        </authorList>
    </citation>
    <scope>NUCLEOTIDE SEQUENCE [LARGE SCALE GENOMIC DNA]</scope>
    <source>
        <strain evidence="5">CCUG 30943</strain>
        <strain evidence="6 7">CCUG 43002</strain>
    </source>
</reference>
<protein>
    <submittedName>
        <fullName evidence="6">DUF916 domain-containing protein</fullName>
    </submittedName>
</protein>
<evidence type="ECO:0000256" key="1">
    <source>
        <dbReference type="SAM" id="Phobius"/>
    </source>
</evidence>
<evidence type="ECO:0000259" key="4">
    <source>
        <dbReference type="Pfam" id="PF11797"/>
    </source>
</evidence>
<dbReference type="GeneID" id="57978885"/>
<evidence type="ECO:0000313" key="7">
    <source>
        <dbReference type="Proteomes" id="UP000728106"/>
    </source>
</evidence>
<proteinExistence type="predicted"/>
<sequence length="339" mass="36598">MKLRHAVYAVGLALALIGISKPVSADTLPAYDITADIPASQIDKNNLSSIDLKLAPGQKEQVTFYIKNNTDSEMTLRLTGGTATTRENGKVNYVTGSQNVTGQVPYKVGDTIDIQSSVTIPAQGQTSVQGTITMPDQAFAGQLVGGVSFVRSTTSNTASEIPVILQNDTTPVKPVLKVGKASLSDLSADRVLGVTLSNKASTLVKDATVTTSVTDKNDKVVYEKDGNVDIAPQSSFTFDIKKNIKSIKVGTYKVHVTVASGDVKTTETRTLKVTAAQVAQLAGQQVNSADDWKNPANWWKLLIWPIVVFVVVFLAGRYLLPKRRRKHNGPREDLKRKED</sequence>
<feature type="transmembrane region" description="Helical" evidence="1">
    <location>
        <begin position="298"/>
        <end position="320"/>
    </location>
</feature>
<evidence type="ECO:0000313" key="5">
    <source>
        <dbReference type="EMBL" id="MBJ7631923.1"/>
    </source>
</evidence>
<evidence type="ECO:0000256" key="2">
    <source>
        <dbReference type="SAM" id="SignalP"/>
    </source>
</evidence>
<comment type="caution">
    <text evidence="6">The sequence shown here is derived from an EMBL/GenBank/DDBJ whole genome shotgun (WGS) entry which is preliminary data.</text>
</comment>
<dbReference type="EMBL" id="JAAOCX010000002">
    <property type="protein sequence ID" value="MBJ7631923.1"/>
    <property type="molecule type" value="Genomic_DNA"/>
</dbReference>
<keyword evidence="1" id="KW-0472">Membrane</keyword>
<organism evidence="6 7">
    <name type="scientific">Weissella confusa</name>
    <name type="common">Lactobacillus confusus</name>
    <dbReference type="NCBI Taxonomy" id="1583"/>
    <lineage>
        <taxon>Bacteria</taxon>
        <taxon>Bacillati</taxon>
        <taxon>Bacillota</taxon>
        <taxon>Bacilli</taxon>
        <taxon>Lactobacillales</taxon>
        <taxon>Lactobacillaceae</taxon>
        <taxon>Weissella</taxon>
    </lineage>
</organism>
<dbReference type="Proteomes" id="UP000728106">
    <property type="component" value="Unassembled WGS sequence"/>
</dbReference>
<gene>
    <name evidence="6" type="ORF">HAU20_07045</name>
    <name evidence="5" type="ORF">HAU43_02225</name>
</gene>
<dbReference type="InterPro" id="IPR021759">
    <property type="entry name" value="WxLIP_HBD"/>
</dbReference>
<accession>A0A4Z0RK61</accession>
<dbReference type="EMBL" id="JAAOCP010000007">
    <property type="protein sequence ID" value="MBJ7639135.1"/>
    <property type="molecule type" value="Genomic_DNA"/>
</dbReference>
<reference evidence="6" key="1">
    <citation type="submission" date="2020-02" db="EMBL/GenBank/DDBJ databases">
        <authorList>
            <person name="Fontana A."/>
            <person name="Patrone V."/>
            <person name="Morelli L."/>
        </authorList>
    </citation>
    <scope>NUCLEOTIDE SEQUENCE</scope>
    <source>
        <strain evidence="5">CCUG 30943</strain>
        <strain evidence="6">CCUG 43002</strain>
    </source>
</reference>
<dbReference type="Proteomes" id="UP000808038">
    <property type="component" value="Unassembled WGS sequence"/>
</dbReference>
<feature type="chain" id="PRO_5044616891" evidence="2">
    <location>
        <begin position="26"/>
        <end position="339"/>
    </location>
</feature>
<evidence type="ECO:0000313" key="6">
    <source>
        <dbReference type="EMBL" id="MBJ7639135.1"/>
    </source>
</evidence>
<keyword evidence="1" id="KW-0812">Transmembrane</keyword>
<feature type="signal peptide" evidence="2">
    <location>
        <begin position="1"/>
        <end position="25"/>
    </location>
</feature>
<dbReference type="RefSeq" id="WP_003609363.1">
    <property type="nucleotide sequence ID" value="NZ_ALXH01000026.1"/>
</dbReference>
<name>A0A4Z0RK61_WEICO</name>
<evidence type="ECO:0000259" key="3">
    <source>
        <dbReference type="Pfam" id="PF06030"/>
    </source>
</evidence>
<dbReference type="AlphaFoldDB" id="A0A4Z0RK61"/>
<dbReference type="Pfam" id="PF06030">
    <property type="entry name" value="WxLIP_PGBD"/>
    <property type="match status" value="1"/>
</dbReference>
<keyword evidence="7" id="KW-1185">Reference proteome</keyword>
<keyword evidence="1" id="KW-1133">Transmembrane helix</keyword>
<dbReference type="Pfam" id="PF11797">
    <property type="entry name" value="WxLIP_HBD"/>
    <property type="match status" value="1"/>
</dbReference>